<reference evidence="1 2" key="1">
    <citation type="submission" date="2023-07" db="EMBL/GenBank/DDBJ databases">
        <title>Genomic Encyclopedia of Type Strains, Phase IV (KMG-IV): sequencing the most valuable type-strain genomes for metagenomic binning, comparative biology and taxonomic classification.</title>
        <authorList>
            <person name="Goeker M."/>
        </authorList>
    </citation>
    <scope>NUCLEOTIDE SEQUENCE [LARGE SCALE GENOMIC DNA]</scope>
    <source>
        <strain evidence="1 2">DSM 14914</strain>
    </source>
</reference>
<name>A0ABU0KVR9_9BACL</name>
<dbReference type="Proteomes" id="UP001242811">
    <property type="component" value="Unassembled WGS sequence"/>
</dbReference>
<evidence type="ECO:0000313" key="1">
    <source>
        <dbReference type="EMBL" id="MDQ0493485.1"/>
    </source>
</evidence>
<organism evidence="1 2">
    <name type="scientific">Paenibacillus brasilensis</name>
    <dbReference type="NCBI Taxonomy" id="128574"/>
    <lineage>
        <taxon>Bacteria</taxon>
        <taxon>Bacillati</taxon>
        <taxon>Bacillota</taxon>
        <taxon>Bacilli</taxon>
        <taxon>Bacillales</taxon>
        <taxon>Paenibacillaceae</taxon>
        <taxon>Paenibacillus</taxon>
    </lineage>
</organism>
<comment type="caution">
    <text evidence="1">The sequence shown here is derived from an EMBL/GenBank/DDBJ whole genome shotgun (WGS) entry which is preliminary data.</text>
</comment>
<dbReference type="EMBL" id="JAUSWA010000007">
    <property type="protein sequence ID" value="MDQ0493485.1"/>
    <property type="molecule type" value="Genomic_DNA"/>
</dbReference>
<protein>
    <submittedName>
        <fullName evidence="1">Uncharacterized protein</fullName>
    </submittedName>
</protein>
<gene>
    <name evidence="1" type="ORF">QOZ95_001643</name>
</gene>
<proteinExistence type="predicted"/>
<keyword evidence="2" id="KW-1185">Reference proteome</keyword>
<accession>A0ABU0KVR9</accession>
<sequence>MSIGLHERSSGMISLVNDEEIVLSLQKPALWNRRKLELVQWIERPKLKFAPKRTAFFHGCVIDAELYGTLCLLNRKHVATEFSCAGVSIWDEPEGHSLYAYITMKADERSGAFVQWAMRYMEHRLLVVYEPERNHYDLSSFFLGHNRSFCQLMEYCACSFEFETKTT</sequence>
<evidence type="ECO:0000313" key="2">
    <source>
        <dbReference type="Proteomes" id="UP001242811"/>
    </source>
</evidence>